<gene>
    <name evidence="1" type="ordered locus">Dfer_5532</name>
</gene>
<sequence>MRIYCTERFKTEYHLLIKNNSYKSITESLISGFFRGTPEQIMHGVVIIGTGDNKVIKKRLAGRGGFRLFLRVRI</sequence>
<dbReference type="RefSeq" id="WP_015814963.1">
    <property type="nucleotide sequence ID" value="NC_013037.1"/>
</dbReference>
<dbReference type="HOGENOM" id="CLU_2681856_0_0_10"/>
<organism evidence="1 2">
    <name type="scientific">Dyadobacter fermentans (strain ATCC 700827 / DSM 18053 / CIP 107007 / KCTC 52180 / NS114)</name>
    <dbReference type="NCBI Taxonomy" id="471854"/>
    <lineage>
        <taxon>Bacteria</taxon>
        <taxon>Pseudomonadati</taxon>
        <taxon>Bacteroidota</taxon>
        <taxon>Cytophagia</taxon>
        <taxon>Cytophagales</taxon>
        <taxon>Spirosomataceae</taxon>
        <taxon>Dyadobacter</taxon>
    </lineage>
</organism>
<name>C6VVJ3_DYAFD</name>
<dbReference type="EMBL" id="CP001619">
    <property type="protein sequence ID" value="ACT96723.1"/>
    <property type="molecule type" value="Genomic_DNA"/>
</dbReference>
<keyword evidence="2" id="KW-1185">Reference proteome</keyword>
<evidence type="ECO:0000313" key="1">
    <source>
        <dbReference type="EMBL" id="ACT96723.1"/>
    </source>
</evidence>
<dbReference type="KEGG" id="dfe:Dfer_5532"/>
<dbReference type="Proteomes" id="UP000002011">
    <property type="component" value="Chromosome"/>
</dbReference>
<accession>C6VVJ3</accession>
<protein>
    <submittedName>
        <fullName evidence="1">Uncharacterized protein</fullName>
    </submittedName>
</protein>
<dbReference type="OrthoDB" id="958298at2"/>
<dbReference type="AlphaFoldDB" id="C6VVJ3"/>
<proteinExistence type="predicted"/>
<reference evidence="1 2" key="1">
    <citation type="journal article" date="2009" name="Stand. Genomic Sci.">
        <title>Complete genome sequence of Dyadobacter fermentans type strain (NS114).</title>
        <authorList>
            <person name="Lang E."/>
            <person name="Lapidus A."/>
            <person name="Chertkov O."/>
            <person name="Brettin T."/>
            <person name="Detter J.C."/>
            <person name="Han C."/>
            <person name="Copeland A."/>
            <person name="Glavina Del Rio T."/>
            <person name="Nolan M."/>
            <person name="Chen F."/>
            <person name="Lucas S."/>
            <person name="Tice H."/>
            <person name="Cheng J.F."/>
            <person name="Land M."/>
            <person name="Hauser L."/>
            <person name="Chang Y.J."/>
            <person name="Jeffries C.D."/>
            <person name="Kopitz M."/>
            <person name="Bruce D."/>
            <person name="Goodwin L."/>
            <person name="Pitluck S."/>
            <person name="Ovchinnikova G."/>
            <person name="Pati A."/>
            <person name="Ivanova N."/>
            <person name="Mavrommatis K."/>
            <person name="Chen A."/>
            <person name="Palaniappan K."/>
            <person name="Chain P."/>
            <person name="Bristow J."/>
            <person name="Eisen J.A."/>
            <person name="Markowitz V."/>
            <person name="Hugenholtz P."/>
            <person name="Goker M."/>
            <person name="Rohde M."/>
            <person name="Kyrpides N.C."/>
            <person name="Klenk H.P."/>
        </authorList>
    </citation>
    <scope>NUCLEOTIDE SEQUENCE [LARGE SCALE GENOMIC DNA]</scope>
    <source>
        <strain evidence="2">ATCC 700827 / DSM 18053 / CIP 107007 / KCTC 52180 / NS114</strain>
    </source>
</reference>
<evidence type="ECO:0000313" key="2">
    <source>
        <dbReference type="Proteomes" id="UP000002011"/>
    </source>
</evidence>